<dbReference type="AlphaFoldDB" id="A0AAY4A7X4"/>
<organism evidence="7 8">
    <name type="scientific">Denticeps clupeoides</name>
    <name type="common">denticle herring</name>
    <dbReference type="NCBI Taxonomy" id="299321"/>
    <lineage>
        <taxon>Eukaryota</taxon>
        <taxon>Metazoa</taxon>
        <taxon>Chordata</taxon>
        <taxon>Craniata</taxon>
        <taxon>Vertebrata</taxon>
        <taxon>Euteleostomi</taxon>
        <taxon>Actinopterygii</taxon>
        <taxon>Neopterygii</taxon>
        <taxon>Teleostei</taxon>
        <taxon>Clupei</taxon>
        <taxon>Clupeiformes</taxon>
        <taxon>Denticipitoidei</taxon>
        <taxon>Denticipitidae</taxon>
        <taxon>Denticeps</taxon>
    </lineage>
</organism>
<keyword evidence="3" id="KW-0862">Zinc</keyword>
<reference evidence="7 8" key="1">
    <citation type="submission" date="2020-06" db="EMBL/GenBank/DDBJ databases">
        <authorList>
            <consortium name="Wellcome Sanger Institute Data Sharing"/>
        </authorList>
    </citation>
    <scope>NUCLEOTIDE SEQUENCE [LARGE SCALE GENOMIC DNA]</scope>
</reference>
<reference evidence="7" key="2">
    <citation type="submission" date="2025-08" db="UniProtKB">
        <authorList>
            <consortium name="Ensembl"/>
        </authorList>
    </citation>
    <scope>IDENTIFICATION</scope>
</reference>
<reference evidence="7" key="3">
    <citation type="submission" date="2025-09" db="UniProtKB">
        <authorList>
            <consortium name="Ensembl"/>
        </authorList>
    </citation>
    <scope>IDENTIFICATION</scope>
</reference>
<dbReference type="SMART" id="SM00980">
    <property type="entry name" value="THAP"/>
    <property type="match status" value="1"/>
</dbReference>
<proteinExistence type="predicted"/>
<dbReference type="GO" id="GO:0003677">
    <property type="term" value="F:DNA binding"/>
    <property type="evidence" value="ECO:0007669"/>
    <property type="project" value="UniProtKB-UniRule"/>
</dbReference>
<keyword evidence="8" id="KW-1185">Reference proteome</keyword>
<evidence type="ECO:0000256" key="1">
    <source>
        <dbReference type="ARBA" id="ARBA00022723"/>
    </source>
</evidence>
<accession>A0AAY4A7X4</accession>
<dbReference type="SMART" id="SM00692">
    <property type="entry name" value="DM3"/>
    <property type="match status" value="1"/>
</dbReference>
<keyword evidence="2 5" id="KW-0863">Zinc-finger</keyword>
<feature type="domain" description="THAP-type" evidence="6">
    <location>
        <begin position="1"/>
        <end position="75"/>
    </location>
</feature>
<dbReference type="Ensembl" id="ENSDCDT00010004274.1">
    <property type="protein sequence ID" value="ENSDCDP00010004120.1"/>
    <property type="gene ID" value="ENSDCDG00010001843.1"/>
</dbReference>
<sequence length="130" mass="14911">MKSEAAKGLELTQTCCSRRFPLEDPDRLDEWIRNMQREAWFPQPRSVVCSIHFTEDCFEEANERQLKAHAVPTLLLYHPVSSVKDSRCTVGGVEFMDTLQRSSRLTFHICVLLRGRPLPHCPPRPAESCA</sequence>
<name>A0AAY4A7X4_9TELE</name>
<protein>
    <recommendedName>
        <fullName evidence="6">THAP-type domain-containing protein</fullName>
    </recommendedName>
</protein>
<dbReference type="InterPro" id="IPR006612">
    <property type="entry name" value="THAP_Znf"/>
</dbReference>
<evidence type="ECO:0000256" key="2">
    <source>
        <dbReference type="ARBA" id="ARBA00022771"/>
    </source>
</evidence>
<dbReference type="SUPFAM" id="SSF57716">
    <property type="entry name" value="Glucocorticoid receptor-like (DNA-binding domain)"/>
    <property type="match status" value="1"/>
</dbReference>
<evidence type="ECO:0000256" key="3">
    <source>
        <dbReference type="ARBA" id="ARBA00022833"/>
    </source>
</evidence>
<evidence type="ECO:0000256" key="5">
    <source>
        <dbReference type="PROSITE-ProRule" id="PRU00309"/>
    </source>
</evidence>
<keyword evidence="4 5" id="KW-0238">DNA-binding</keyword>
<dbReference type="Proteomes" id="UP000694580">
    <property type="component" value="Chromosome 1"/>
</dbReference>
<evidence type="ECO:0000313" key="7">
    <source>
        <dbReference type="Ensembl" id="ENSDCDP00010004120.1"/>
    </source>
</evidence>
<keyword evidence="1" id="KW-0479">Metal-binding</keyword>
<dbReference type="PANTHER" id="PTHR46927:SF3">
    <property type="entry name" value="THAP-TYPE DOMAIN-CONTAINING PROTEIN"/>
    <property type="match status" value="1"/>
</dbReference>
<dbReference type="PROSITE" id="PS50950">
    <property type="entry name" value="ZF_THAP"/>
    <property type="match status" value="1"/>
</dbReference>
<dbReference type="Pfam" id="PF05485">
    <property type="entry name" value="THAP"/>
    <property type="match status" value="1"/>
</dbReference>
<dbReference type="PANTHER" id="PTHR46927">
    <property type="entry name" value="AGAP005574-PA"/>
    <property type="match status" value="1"/>
</dbReference>
<evidence type="ECO:0000259" key="6">
    <source>
        <dbReference type="PROSITE" id="PS50950"/>
    </source>
</evidence>
<dbReference type="GO" id="GO:0008270">
    <property type="term" value="F:zinc ion binding"/>
    <property type="evidence" value="ECO:0007669"/>
    <property type="project" value="UniProtKB-KW"/>
</dbReference>
<evidence type="ECO:0000256" key="4">
    <source>
        <dbReference type="ARBA" id="ARBA00023125"/>
    </source>
</evidence>
<dbReference type="InterPro" id="IPR052224">
    <property type="entry name" value="THAP_domain_protein"/>
</dbReference>
<evidence type="ECO:0000313" key="8">
    <source>
        <dbReference type="Proteomes" id="UP000694580"/>
    </source>
</evidence>